<organism evidence="2 3">
    <name type="scientific">Methanosarcina lacustris Z-7289</name>
    <dbReference type="NCBI Taxonomy" id="1434111"/>
    <lineage>
        <taxon>Archaea</taxon>
        <taxon>Methanobacteriati</taxon>
        <taxon>Methanobacteriota</taxon>
        <taxon>Stenosarchaea group</taxon>
        <taxon>Methanomicrobia</taxon>
        <taxon>Methanosarcinales</taxon>
        <taxon>Methanosarcinaceae</taxon>
        <taxon>Methanosarcina</taxon>
    </lineage>
</organism>
<dbReference type="Gene3D" id="2.120.10.30">
    <property type="entry name" value="TolB, C-terminal domain"/>
    <property type="match status" value="3"/>
</dbReference>
<dbReference type="HOGENOM" id="CLU_048333_0_0_2"/>
<dbReference type="KEGG" id="mls:MSLAZ_2538"/>
<comment type="similarity">
    <text evidence="1">Belongs to the TolB family.</text>
</comment>
<keyword evidence="3" id="KW-1185">Reference proteome</keyword>
<dbReference type="PATRIC" id="fig|1434111.4.peg.3371"/>
<dbReference type="GeneID" id="25418679"/>
<proteinExistence type="inferred from homology"/>
<dbReference type="PANTHER" id="PTHR36842:SF1">
    <property type="entry name" value="PROTEIN TOLB"/>
    <property type="match status" value="1"/>
</dbReference>
<dbReference type="AlphaFoldDB" id="A0A0E3S450"/>
<accession>A0A0E3S450</accession>
<dbReference type="OrthoDB" id="25019at2157"/>
<dbReference type="Proteomes" id="UP000033072">
    <property type="component" value="Chromosome"/>
</dbReference>
<dbReference type="InterPro" id="IPR011042">
    <property type="entry name" value="6-blade_b-propeller_TolB-like"/>
</dbReference>
<dbReference type="EMBL" id="CP009515">
    <property type="protein sequence ID" value="AKB75799.1"/>
    <property type="molecule type" value="Genomic_DNA"/>
</dbReference>
<name>A0A0E3S450_9EURY</name>
<protein>
    <submittedName>
        <fullName evidence="2">Translocation protein TolB</fullName>
    </submittedName>
</protein>
<dbReference type="Pfam" id="PF07676">
    <property type="entry name" value="PD40"/>
    <property type="match status" value="2"/>
</dbReference>
<evidence type="ECO:0000313" key="2">
    <source>
        <dbReference type="EMBL" id="AKB75799.1"/>
    </source>
</evidence>
<reference evidence="2 3" key="1">
    <citation type="submission" date="2014-07" db="EMBL/GenBank/DDBJ databases">
        <title>Methanogenic archaea and the global carbon cycle.</title>
        <authorList>
            <person name="Henriksen J.R."/>
            <person name="Luke J."/>
            <person name="Reinhart S."/>
            <person name="Benedict M.N."/>
            <person name="Youngblut N.D."/>
            <person name="Metcalf M.E."/>
            <person name="Whitaker R.J."/>
            <person name="Metcalf W.W."/>
        </authorList>
    </citation>
    <scope>NUCLEOTIDE SEQUENCE [LARGE SCALE GENOMIC DNA]</scope>
    <source>
        <strain evidence="2 3">Z-7289</strain>
    </source>
</reference>
<dbReference type="RefSeq" id="WP_052722977.1">
    <property type="nucleotide sequence ID" value="NZ_CP009515.1"/>
</dbReference>
<dbReference type="PANTHER" id="PTHR36842">
    <property type="entry name" value="PROTEIN TOLB HOMOLOG"/>
    <property type="match status" value="1"/>
</dbReference>
<evidence type="ECO:0000256" key="1">
    <source>
        <dbReference type="ARBA" id="ARBA00009820"/>
    </source>
</evidence>
<dbReference type="InterPro" id="IPR011659">
    <property type="entry name" value="WD40"/>
</dbReference>
<evidence type="ECO:0000313" key="3">
    <source>
        <dbReference type="Proteomes" id="UP000033072"/>
    </source>
</evidence>
<dbReference type="SUPFAM" id="SSF82171">
    <property type="entry name" value="DPP6 N-terminal domain-like"/>
    <property type="match status" value="1"/>
</dbReference>
<gene>
    <name evidence="2" type="ORF">MSLAZ_2538</name>
</gene>
<sequence>MKINPQVICLPIIFTFLVVMALNVVVAGALEDGELTKVASDVAYGGSVWSPGGNEILFARDDGLYKISSDGSEEKKLTSGSISHYTWSPDGSKISYGQVDESGYDVWIMNADGTEKTHILGPARDLFFITYTWFPSGSKIAYVLGFDDKGTLSVINSDGSNNHEIGSDGLVNGAIAMSPDASKIAYDRWDWSPSYPTEIYIQDLNQIGNFQKLSNGSIYQQTQSWQPQIWSPDSSKIVYHSYDNEKGGISTIKADGTEKTQLTSDEANYSSPIFSPDGSKIVFVSDKTGNNDIWVMDADGNNKVQLTTDPASDSNPVWSPDGTKIAFWSDRGENNGIYVSSSNMRDF</sequence>